<reference evidence="3" key="2">
    <citation type="submission" date="2022-03" db="EMBL/GenBank/DDBJ databases">
        <title>Draft title - Genomic analysis of global carrot germplasm unveils the trajectory of domestication and the origin of high carotenoid orange carrot.</title>
        <authorList>
            <person name="Iorizzo M."/>
            <person name="Ellison S."/>
            <person name="Senalik D."/>
            <person name="Macko-Podgorni A."/>
            <person name="Grzebelus D."/>
            <person name="Bostan H."/>
            <person name="Rolling W."/>
            <person name="Curaba J."/>
            <person name="Simon P."/>
        </authorList>
    </citation>
    <scope>NUCLEOTIDE SEQUENCE</scope>
    <source>
        <tissue evidence="3">Leaf</tissue>
    </source>
</reference>
<dbReference type="Gramene" id="KZN00413">
    <property type="protein sequence ID" value="KZN00413"/>
    <property type="gene ID" value="DCAR_009167"/>
</dbReference>
<organism evidence="2">
    <name type="scientific">Daucus carota subsp. sativus</name>
    <name type="common">Carrot</name>
    <dbReference type="NCBI Taxonomy" id="79200"/>
    <lineage>
        <taxon>Eukaryota</taxon>
        <taxon>Viridiplantae</taxon>
        <taxon>Streptophyta</taxon>
        <taxon>Embryophyta</taxon>
        <taxon>Tracheophyta</taxon>
        <taxon>Spermatophyta</taxon>
        <taxon>Magnoliopsida</taxon>
        <taxon>eudicotyledons</taxon>
        <taxon>Gunneridae</taxon>
        <taxon>Pentapetalae</taxon>
        <taxon>asterids</taxon>
        <taxon>campanulids</taxon>
        <taxon>Apiales</taxon>
        <taxon>Apiaceae</taxon>
        <taxon>Apioideae</taxon>
        <taxon>Scandiceae</taxon>
        <taxon>Daucinae</taxon>
        <taxon>Daucus</taxon>
        <taxon>Daucus sect. Daucus</taxon>
    </lineage>
</organism>
<proteinExistence type="predicted"/>
<accession>A0A162AFN4</accession>
<feature type="compositionally biased region" description="Basic and acidic residues" evidence="1">
    <location>
        <begin position="50"/>
        <end position="61"/>
    </location>
</feature>
<dbReference type="EMBL" id="LNRQ01000003">
    <property type="protein sequence ID" value="KZN00413.1"/>
    <property type="molecule type" value="Genomic_DNA"/>
</dbReference>
<keyword evidence="4" id="KW-1185">Reference proteome</keyword>
<name>A0A162AFN4_DAUCS</name>
<reference evidence="2" key="1">
    <citation type="journal article" date="2016" name="Nat. Genet.">
        <title>A high-quality carrot genome assembly provides new insights into carotenoid accumulation and asterid genome evolution.</title>
        <authorList>
            <person name="Iorizzo M."/>
            <person name="Ellison S."/>
            <person name="Senalik D."/>
            <person name="Zeng P."/>
            <person name="Satapoomin P."/>
            <person name="Huang J."/>
            <person name="Bowman M."/>
            <person name="Iovene M."/>
            <person name="Sanseverino W."/>
            <person name="Cavagnaro P."/>
            <person name="Yildiz M."/>
            <person name="Macko-Podgorni A."/>
            <person name="Moranska E."/>
            <person name="Grzebelus E."/>
            <person name="Grzebelus D."/>
            <person name="Ashrafi H."/>
            <person name="Zheng Z."/>
            <person name="Cheng S."/>
            <person name="Spooner D."/>
            <person name="Van Deynze A."/>
            <person name="Simon P."/>
        </authorList>
    </citation>
    <scope>NUCLEOTIDE SEQUENCE [LARGE SCALE GENOMIC DNA]</scope>
    <source>
        <tissue evidence="2">Leaf</tissue>
    </source>
</reference>
<dbReference type="EMBL" id="CP093345">
    <property type="protein sequence ID" value="WOG91116.1"/>
    <property type="molecule type" value="Genomic_DNA"/>
</dbReference>
<dbReference type="OMA" id="KIELNTH"/>
<dbReference type="OrthoDB" id="1899413at2759"/>
<dbReference type="STRING" id="79200.A0A162AFN4"/>
<evidence type="ECO:0000313" key="4">
    <source>
        <dbReference type="Proteomes" id="UP000077755"/>
    </source>
</evidence>
<gene>
    <name evidence="2" type="ORF">DCAR_009167</name>
    <name evidence="3" type="ORF">DCAR_0310364</name>
</gene>
<evidence type="ECO:0000313" key="3">
    <source>
        <dbReference type="EMBL" id="WOG91116.1"/>
    </source>
</evidence>
<dbReference type="AlphaFoldDB" id="A0A162AFN4"/>
<feature type="region of interest" description="Disordered" evidence="1">
    <location>
        <begin position="50"/>
        <end position="82"/>
    </location>
</feature>
<sequence>MERTSEHRREKVVIPAVSRDEEGRKRMEKIEVDSGNVETIRYVEKKLTDKGVHRMDRHPRDGLPIGRQPKGGHGGKYTWEGPLGLENEEDVESIPVALDKNDPNYVEEEEGEEVVGRVEVAKVAQGSEGVARLEVNLESG</sequence>
<evidence type="ECO:0000313" key="2">
    <source>
        <dbReference type="EMBL" id="KZN00413.1"/>
    </source>
</evidence>
<dbReference type="KEGG" id="dcr:108213647"/>
<evidence type="ECO:0000256" key="1">
    <source>
        <dbReference type="SAM" id="MobiDB-lite"/>
    </source>
</evidence>
<protein>
    <submittedName>
        <fullName evidence="2">Uncharacterized protein</fullName>
    </submittedName>
</protein>
<dbReference type="Proteomes" id="UP000077755">
    <property type="component" value="Chromosome 3"/>
</dbReference>